<dbReference type="Proteomes" id="UP000027361">
    <property type="component" value="Unassembled WGS sequence"/>
</dbReference>
<feature type="region of interest" description="Disordered" evidence="1">
    <location>
        <begin position="266"/>
        <end position="292"/>
    </location>
</feature>
<dbReference type="HOGENOM" id="CLU_013928_0_0_1"/>
<feature type="compositionally biased region" description="Low complexity" evidence="1">
    <location>
        <begin position="614"/>
        <end position="627"/>
    </location>
</feature>
<evidence type="ECO:0000256" key="1">
    <source>
        <dbReference type="SAM" id="MobiDB-lite"/>
    </source>
</evidence>
<dbReference type="AlphaFoldDB" id="A0A066VZL2"/>
<feature type="region of interest" description="Disordered" evidence="1">
    <location>
        <begin position="124"/>
        <end position="163"/>
    </location>
</feature>
<comment type="caution">
    <text evidence="2">The sequence shown here is derived from an EMBL/GenBank/DDBJ whole genome shotgun (WGS) entry which is preliminary data.</text>
</comment>
<name>A0A066VZL2_TILAU</name>
<dbReference type="GeneID" id="25267246"/>
<dbReference type="InParanoid" id="A0A066VZL2"/>
<keyword evidence="3" id="KW-1185">Reference proteome</keyword>
<dbReference type="EMBL" id="JMSN01000056">
    <property type="protein sequence ID" value="KDN43970.1"/>
    <property type="molecule type" value="Genomic_DNA"/>
</dbReference>
<feature type="region of interest" description="Disordered" evidence="1">
    <location>
        <begin position="321"/>
        <end position="345"/>
    </location>
</feature>
<protein>
    <submittedName>
        <fullName evidence="2">Uncharacterized protein</fullName>
    </submittedName>
</protein>
<evidence type="ECO:0000313" key="3">
    <source>
        <dbReference type="Proteomes" id="UP000027361"/>
    </source>
</evidence>
<feature type="region of interest" description="Disordered" evidence="1">
    <location>
        <begin position="458"/>
        <end position="494"/>
    </location>
</feature>
<dbReference type="STRING" id="1037660.A0A066VZL2"/>
<dbReference type="PANTHER" id="PTHR38702">
    <property type="entry name" value="CALPONIN-HOMOLOGY (CH) DOMAIN-CONTAINING PROTEIN"/>
    <property type="match status" value="1"/>
</dbReference>
<feature type="compositionally biased region" description="Polar residues" evidence="1">
    <location>
        <begin position="633"/>
        <end position="646"/>
    </location>
</feature>
<dbReference type="PANTHER" id="PTHR38702:SF1">
    <property type="entry name" value="CALPONIN-HOMOLOGY (CH) DOMAIN-CONTAINING PROTEIN"/>
    <property type="match status" value="1"/>
</dbReference>
<accession>A0A066VZL2</accession>
<sequence>MPSTVLLDKGQNAQQVSAEPEEIAEKVRMNLKASVLPVALLYYPSQTLAAQSNSKPFARSAAKRDSVQALGSIGHLQHLYSKRGLVGKHPPIHARRQAVPAIGLSLPEEHKNINGQRAAALRRLSSRSGLSSDDERYSLDASGALDEEEEGPKPSGYRLPPYPHVDKPVEADYEALRPTAVQALQTLSDIWSPYSSGMVLAAGLLRTTRASVRSVRAYLVALPPDVFLAPTPFDTNAEEGGGSSATHNAQLSARLLLARDPVRGKDQYRRRHHGGQGLGHDRDSASSKAANALAGQATPATVLPSASGSGFLCMSLPSLPSSKRMGSISSTSTASGGDAGDSLGMKRSVSASSAVPASASSRTSAAAVANAAVAAPKLVPQIVEEEQLAAAAPALRTLGLLRKVTVDVLGMLEDLRDGLLLSKTCINAPQSGALAGGATDCKEVPTLSISGAVASTDAEDEIATGSGGGVGRNDFGRDDSVELPATPTSTFSASQPELLPTSVSVLHTRSTAFCDTSSLSLASSDADGSVSDGEDVSGKKQRLQHAHAHVNGADKDSQLEMQLAGVVLSVQGLQSQRAIVEHWCTLAAHAIRLTDETLDHWRFKKSSKDGPGQAAGEAAAARARSASDGVHSNGETTESFTSNTVKGAPQSSAAIVRAVADYLPSTHSTALLRALGPASDSDSPANSDEALAILSDGYLLCLAFNAVLRASSSPWGLIQARDIHDTQSEPARVENQAADSGCNATAQGHRKASWTFRKTDNLACWATSLRRRYNVNLGQQPHHYHQMMASVGSKMTPAERRGVSEASPLTSALTYAAATAAAKKKADAAKQSASAEGSGFNAALVAKRESGWKEALLVAVTAWLDAVAAEQQQEMASTHA</sequence>
<organism evidence="2 3">
    <name type="scientific">Tilletiaria anomala (strain ATCC 24038 / CBS 436.72 / UBC 951)</name>
    <dbReference type="NCBI Taxonomy" id="1037660"/>
    <lineage>
        <taxon>Eukaryota</taxon>
        <taxon>Fungi</taxon>
        <taxon>Dikarya</taxon>
        <taxon>Basidiomycota</taxon>
        <taxon>Ustilaginomycotina</taxon>
        <taxon>Exobasidiomycetes</taxon>
        <taxon>Georgefischeriales</taxon>
        <taxon>Tilletiariaceae</taxon>
        <taxon>Tilletiaria</taxon>
    </lineage>
</organism>
<feature type="compositionally biased region" description="Low complexity" evidence="1">
    <location>
        <begin position="326"/>
        <end position="345"/>
    </location>
</feature>
<dbReference type="OrthoDB" id="2534759at2759"/>
<dbReference type="RefSeq" id="XP_013242591.1">
    <property type="nucleotide sequence ID" value="XM_013387137.1"/>
</dbReference>
<reference evidence="2 3" key="1">
    <citation type="submission" date="2014-05" db="EMBL/GenBank/DDBJ databases">
        <title>Draft genome sequence of a rare smut relative, Tilletiaria anomala UBC 951.</title>
        <authorList>
            <consortium name="DOE Joint Genome Institute"/>
            <person name="Toome M."/>
            <person name="Kuo A."/>
            <person name="Henrissat B."/>
            <person name="Lipzen A."/>
            <person name="Tritt A."/>
            <person name="Yoshinaga Y."/>
            <person name="Zane M."/>
            <person name="Barry K."/>
            <person name="Grigoriev I.V."/>
            <person name="Spatafora J.W."/>
            <person name="Aimea M.C."/>
        </authorList>
    </citation>
    <scope>NUCLEOTIDE SEQUENCE [LARGE SCALE GENOMIC DNA]</scope>
    <source>
        <strain evidence="2 3">UBC 951</strain>
    </source>
</reference>
<evidence type="ECO:0000313" key="2">
    <source>
        <dbReference type="EMBL" id="KDN43970.1"/>
    </source>
</evidence>
<proteinExistence type="predicted"/>
<gene>
    <name evidence="2" type="ORF">K437DRAFT_294999</name>
</gene>
<feature type="region of interest" description="Disordered" evidence="1">
    <location>
        <begin position="604"/>
        <end position="646"/>
    </location>
</feature>